<reference evidence="2 3" key="1">
    <citation type="journal article" date="2013" name="Genome Biol.">
        <title>Genome of Acanthamoeba castellanii highlights extensive lateral gene transfer and early evolution of tyrosine kinase signaling.</title>
        <authorList>
            <person name="Clarke M."/>
            <person name="Lohan A.J."/>
            <person name="Liu B."/>
            <person name="Lagkouvardos I."/>
            <person name="Roy S."/>
            <person name="Zafar N."/>
            <person name="Bertelli C."/>
            <person name="Schilde C."/>
            <person name="Kianianmomeni A."/>
            <person name="Burglin T.R."/>
            <person name="Frech C."/>
            <person name="Turcotte B."/>
            <person name="Kopec K.O."/>
            <person name="Synnott J.M."/>
            <person name="Choo C."/>
            <person name="Paponov I."/>
            <person name="Finkler A."/>
            <person name="Soon Heng Tan C."/>
            <person name="Hutchins A.P."/>
            <person name="Weinmeier T."/>
            <person name="Rattei T."/>
            <person name="Chu J.S."/>
            <person name="Gimenez G."/>
            <person name="Irimia M."/>
            <person name="Rigden D.J."/>
            <person name="Fitzpatrick D.A."/>
            <person name="Lorenzo-Morales J."/>
            <person name="Bateman A."/>
            <person name="Chiu C.H."/>
            <person name="Tang P."/>
            <person name="Hegemann P."/>
            <person name="Fromm H."/>
            <person name="Raoult D."/>
            <person name="Greub G."/>
            <person name="Miranda-Saavedra D."/>
            <person name="Chen N."/>
            <person name="Nash P."/>
            <person name="Ginger M.L."/>
            <person name="Horn M."/>
            <person name="Schaap P."/>
            <person name="Caler L."/>
            <person name="Loftus B."/>
        </authorList>
    </citation>
    <scope>NUCLEOTIDE SEQUENCE [LARGE SCALE GENOMIC DNA]</scope>
    <source>
        <strain evidence="2 3">Neff</strain>
    </source>
</reference>
<dbReference type="EMBL" id="KB008036">
    <property type="protein sequence ID" value="ELR15065.1"/>
    <property type="molecule type" value="Genomic_DNA"/>
</dbReference>
<proteinExistence type="predicted"/>
<dbReference type="InterPro" id="IPR052394">
    <property type="entry name" value="LRR-containing"/>
</dbReference>
<name>L8GQ02_ACACF</name>
<dbReference type="KEGG" id="acan:ACA1_214940"/>
<protein>
    <submittedName>
        <fullName evidence="2">Leucine rich repeat domain containing protein</fullName>
    </submittedName>
</protein>
<dbReference type="PANTHER" id="PTHR24114:SF2">
    <property type="entry name" value="F-BOX DOMAIN-CONTAINING PROTEIN-RELATED"/>
    <property type="match status" value="1"/>
</dbReference>
<dbReference type="GeneID" id="14915762"/>
<dbReference type="OrthoDB" id="19386at2759"/>
<dbReference type="SMART" id="SM00368">
    <property type="entry name" value="LRR_RI"/>
    <property type="match status" value="6"/>
</dbReference>
<dbReference type="VEuPathDB" id="AmoebaDB:ACA1_214940"/>
<dbReference type="AlphaFoldDB" id="L8GQ02"/>
<feature type="compositionally biased region" description="Basic and acidic residues" evidence="1">
    <location>
        <begin position="434"/>
        <end position="462"/>
    </location>
</feature>
<dbReference type="PANTHER" id="PTHR24114">
    <property type="entry name" value="LEUCINE RICH REPEAT FAMILY PROTEIN"/>
    <property type="match status" value="1"/>
</dbReference>
<dbReference type="Proteomes" id="UP000011083">
    <property type="component" value="Unassembled WGS sequence"/>
</dbReference>
<evidence type="ECO:0000256" key="1">
    <source>
        <dbReference type="SAM" id="MobiDB-lite"/>
    </source>
</evidence>
<dbReference type="InterPro" id="IPR032675">
    <property type="entry name" value="LRR_dom_sf"/>
</dbReference>
<organism evidence="2 3">
    <name type="scientific">Acanthamoeba castellanii (strain ATCC 30010 / Neff)</name>
    <dbReference type="NCBI Taxonomy" id="1257118"/>
    <lineage>
        <taxon>Eukaryota</taxon>
        <taxon>Amoebozoa</taxon>
        <taxon>Discosea</taxon>
        <taxon>Longamoebia</taxon>
        <taxon>Centramoebida</taxon>
        <taxon>Acanthamoebidae</taxon>
        <taxon>Acanthamoeba</taxon>
    </lineage>
</organism>
<sequence>MDTEAKIEDVWTNPSGTLKGVGPGTELDWYVQRLRANQSNVVKVDLCKQMLGPEGAREIMEALENSTTARSVLLGADEIGPEGARAVGQALLKNRSLKTVFLGCNGIGEEGAKYIAEAIENNDVVEGYWLKRNQIGLTGLQAILSALRTNQSVKTLDLVQNNLGVEGARLLEEAFVDAAHPLSIISLYLSGNEFGVDGARHIAGIIRRNTTIKHLYLGLNNLGEEGGLLIAEALKENKTLLTLAVLSNELGPRAAATFADALRLNNTLTCLDLGYAKATKALEGKPNVIEDAGAQAIAAAVAENTSLRVLNLTQNGIGEAGYLAVAEALRTNTSLTHLVLDRNRMPTAPVYQAFTDVLTTTNTTLSKLTLANASQRHPNASLAAQLKALVARNKARAAKLDPSALPEDEQKRLRELRDIKSDYRLPKATTAGDAQDKRKQQDADKAVQVEGQGEAKKPKLDDKATLNRLRKLKKRFRSLEASNASEELKLALQQQIAALTPSAEESAEAAVHRRLAQIDKLETMLRDGVQLTAAEHNKIARKQEFLQRLQAFHH</sequence>
<accession>L8GQ02</accession>
<dbReference type="InterPro" id="IPR001611">
    <property type="entry name" value="Leu-rich_rpt"/>
</dbReference>
<gene>
    <name evidence="2" type="ORF">ACA1_214940</name>
</gene>
<dbReference type="RefSeq" id="XP_004337078.1">
    <property type="nucleotide sequence ID" value="XM_004337030.1"/>
</dbReference>
<keyword evidence="3" id="KW-1185">Reference proteome</keyword>
<evidence type="ECO:0000313" key="3">
    <source>
        <dbReference type="Proteomes" id="UP000011083"/>
    </source>
</evidence>
<dbReference type="Gene3D" id="3.80.10.10">
    <property type="entry name" value="Ribonuclease Inhibitor"/>
    <property type="match status" value="4"/>
</dbReference>
<evidence type="ECO:0000313" key="2">
    <source>
        <dbReference type="EMBL" id="ELR15065.1"/>
    </source>
</evidence>
<feature type="region of interest" description="Disordered" evidence="1">
    <location>
        <begin position="415"/>
        <end position="462"/>
    </location>
</feature>
<dbReference type="OMA" id="ECLHEVA"/>
<dbReference type="Pfam" id="PF13516">
    <property type="entry name" value="LRR_6"/>
    <property type="match status" value="4"/>
</dbReference>
<dbReference type="SUPFAM" id="SSF52047">
    <property type="entry name" value="RNI-like"/>
    <property type="match status" value="1"/>
</dbReference>
<feature type="compositionally biased region" description="Basic and acidic residues" evidence="1">
    <location>
        <begin position="415"/>
        <end position="425"/>
    </location>
</feature>